<name>A0A7J7KK93_BUGNE</name>
<feature type="compositionally biased region" description="Basic and acidic residues" evidence="6">
    <location>
        <begin position="167"/>
        <end position="178"/>
    </location>
</feature>
<protein>
    <recommendedName>
        <fullName evidence="7">C2H2-type domain-containing protein</fullName>
    </recommendedName>
</protein>
<evidence type="ECO:0000259" key="7">
    <source>
        <dbReference type="PROSITE" id="PS50157"/>
    </source>
</evidence>
<keyword evidence="3 5" id="KW-0863">Zinc-finger</keyword>
<keyword evidence="9" id="KW-1185">Reference proteome</keyword>
<dbReference type="PANTHER" id="PTHR24403:SF67">
    <property type="entry name" value="FI01116P-RELATED"/>
    <property type="match status" value="1"/>
</dbReference>
<sequence>MSFMDGDSTITAIEISSDTNATITQTYSVEPSTIYSVEAMSTADNADATTAVSLPLTSTGELPTLVTISPPKPASQDKSLEADEMEKLKIALETNSIPQLAQVIRSIKPLAIEIRKQSSQALSSTKPKQYKRKPALPPSSGAADGGEATNTENVPFVVKKRAPRTQTGERRRPWKPERLDNTKPILQCDACGYQANRRDYMRRHQIRVHSTWRPYQCTLCDFKTTEKHDLDRHMNSKYHGGKGLSQKKTKLTATVRIKCDQCNYSTKSVNSILKHKQIHALERQQELLYEEEANREAAAANAAAEEEVPASLPQTQETTVIDTNDAVAIMMENLVSEAQNG</sequence>
<dbReference type="InterPro" id="IPR013087">
    <property type="entry name" value="Znf_C2H2_type"/>
</dbReference>
<feature type="domain" description="C2H2-type" evidence="7">
    <location>
        <begin position="257"/>
        <end position="284"/>
    </location>
</feature>
<proteinExistence type="predicted"/>
<evidence type="ECO:0000256" key="4">
    <source>
        <dbReference type="ARBA" id="ARBA00022833"/>
    </source>
</evidence>
<evidence type="ECO:0000313" key="8">
    <source>
        <dbReference type="EMBL" id="KAF6038401.1"/>
    </source>
</evidence>
<dbReference type="Proteomes" id="UP000593567">
    <property type="component" value="Unassembled WGS sequence"/>
</dbReference>
<dbReference type="GO" id="GO:0005634">
    <property type="term" value="C:nucleus"/>
    <property type="evidence" value="ECO:0007669"/>
    <property type="project" value="TreeGrafter"/>
</dbReference>
<dbReference type="PANTHER" id="PTHR24403">
    <property type="entry name" value="ZINC FINGER PROTEIN"/>
    <property type="match status" value="1"/>
</dbReference>
<accession>A0A7J7KK93</accession>
<dbReference type="OrthoDB" id="3561125at2759"/>
<feature type="domain" description="C2H2-type" evidence="7">
    <location>
        <begin position="215"/>
        <end position="244"/>
    </location>
</feature>
<dbReference type="GO" id="GO:0008270">
    <property type="term" value="F:zinc ion binding"/>
    <property type="evidence" value="ECO:0007669"/>
    <property type="project" value="UniProtKB-KW"/>
</dbReference>
<dbReference type="EMBL" id="VXIV02000418">
    <property type="protein sequence ID" value="KAF6038401.1"/>
    <property type="molecule type" value="Genomic_DNA"/>
</dbReference>
<dbReference type="Gene3D" id="3.30.160.60">
    <property type="entry name" value="Classic Zinc Finger"/>
    <property type="match status" value="1"/>
</dbReference>
<dbReference type="PROSITE" id="PS50157">
    <property type="entry name" value="ZINC_FINGER_C2H2_2"/>
    <property type="match status" value="3"/>
</dbReference>
<evidence type="ECO:0000256" key="6">
    <source>
        <dbReference type="SAM" id="MobiDB-lite"/>
    </source>
</evidence>
<evidence type="ECO:0000256" key="1">
    <source>
        <dbReference type="ARBA" id="ARBA00022723"/>
    </source>
</evidence>
<evidence type="ECO:0000256" key="5">
    <source>
        <dbReference type="PROSITE-ProRule" id="PRU00042"/>
    </source>
</evidence>
<gene>
    <name evidence="8" type="ORF">EB796_003304</name>
</gene>
<dbReference type="InterPro" id="IPR036236">
    <property type="entry name" value="Znf_C2H2_sf"/>
</dbReference>
<evidence type="ECO:0000256" key="2">
    <source>
        <dbReference type="ARBA" id="ARBA00022737"/>
    </source>
</evidence>
<dbReference type="GO" id="GO:0045944">
    <property type="term" value="P:positive regulation of transcription by RNA polymerase II"/>
    <property type="evidence" value="ECO:0007669"/>
    <property type="project" value="TreeGrafter"/>
</dbReference>
<dbReference type="AlphaFoldDB" id="A0A7J7KK93"/>
<feature type="compositionally biased region" description="Polar residues" evidence="6">
    <location>
        <begin position="118"/>
        <end position="127"/>
    </location>
</feature>
<feature type="region of interest" description="Disordered" evidence="6">
    <location>
        <begin position="118"/>
        <end position="178"/>
    </location>
</feature>
<organism evidence="8 9">
    <name type="scientific">Bugula neritina</name>
    <name type="common">Brown bryozoan</name>
    <name type="synonym">Sertularia neritina</name>
    <dbReference type="NCBI Taxonomy" id="10212"/>
    <lineage>
        <taxon>Eukaryota</taxon>
        <taxon>Metazoa</taxon>
        <taxon>Spiralia</taxon>
        <taxon>Lophotrochozoa</taxon>
        <taxon>Bryozoa</taxon>
        <taxon>Gymnolaemata</taxon>
        <taxon>Cheilostomatida</taxon>
        <taxon>Flustrina</taxon>
        <taxon>Buguloidea</taxon>
        <taxon>Bugulidae</taxon>
        <taxon>Bugula</taxon>
    </lineage>
</organism>
<dbReference type="SUPFAM" id="SSF57667">
    <property type="entry name" value="beta-beta-alpha zinc fingers"/>
    <property type="match status" value="1"/>
</dbReference>
<evidence type="ECO:0000256" key="3">
    <source>
        <dbReference type="ARBA" id="ARBA00022771"/>
    </source>
</evidence>
<evidence type="ECO:0000313" key="9">
    <source>
        <dbReference type="Proteomes" id="UP000593567"/>
    </source>
</evidence>
<comment type="caution">
    <text evidence="8">The sequence shown here is derived from an EMBL/GenBank/DDBJ whole genome shotgun (WGS) entry which is preliminary data.</text>
</comment>
<keyword evidence="1" id="KW-0479">Metal-binding</keyword>
<keyword evidence="2" id="KW-0677">Repeat</keyword>
<reference evidence="8" key="1">
    <citation type="submission" date="2020-06" db="EMBL/GenBank/DDBJ databases">
        <title>Draft genome of Bugula neritina, a colonial animal packing powerful symbionts and potential medicines.</title>
        <authorList>
            <person name="Rayko M."/>
        </authorList>
    </citation>
    <scope>NUCLEOTIDE SEQUENCE [LARGE SCALE GENOMIC DNA]</scope>
    <source>
        <strain evidence="8">Kwan_BN1</strain>
    </source>
</reference>
<keyword evidence="4" id="KW-0862">Zinc</keyword>
<dbReference type="SMART" id="SM00355">
    <property type="entry name" value="ZnF_C2H2"/>
    <property type="match status" value="3"/>
</dbReference>
<dbReference type="InterPro" id="IPR050688">
    <property type="entry name" value="Zinc_finger/UBP_domain"/>
</dbReference>
<feature type="domain" description="C2H2-type" evidence="7">
    <location>
        <begin position="186"/>
        <end position="214"/>
    </location>
</feature>